<evidence type="ECO:0000313" key="2">
    <source>
        <dbReference type="EMBL" id="KAG2535259.1"/>
    </source>
</evidence>
<keyword evidence="1" id="KW-0732">Signal</keyword>
<sequence>MAQQVEIMAGCALCLIVQIVACKSEFFCILLHDNFTIKVSDSSMGPGPRLAAPLSQLGSARVPLLSLAGEPRVHISVRVGGGSV</sequence>
<reference evidence="2" key="1">
    <citation type="submission" date="2020-05" db="EMBL/GenBank/DDBJ databases">
        <title>WGS assembly of Panicum virgatum.</title>
        <authorList>
            <person name="Lovell J.T."/>
            <person name="Jenkins J."/>
            <person name="Shu S."/>
            <person name="Juenger T.E."/>
            <person name="Schmutz J."/>
        </authorList>
    </citation>
    <scope>NUCLEOTIDE SEQUENCE</scope>
    <source>
        <strain evidence="2">AP13</strain>
    </source>
</reference>
<proteinExistence type="predicted"/>
<dbReference type="EMBL" id="CM029054">
    <property type="protein sequence ID" value="KAG2535259.1"/>
    <property type="molecule type" value="Genomic_DNA"/>
</dbReference>
<feature type="signal peptide" evidence="1">
    <location>
        <begin position="1"/>
        <end position="22"/>
    </location>
</feature>
<keyword evidence="3" id="KW-1185">Reference proteome</keyword>
<dbReference type="Proteomes" id="UP000823388">
    <property type="component" value="Chromosome 9N"/>
</dbReference>
<organism evidence="2 3">
    <name type="scientific">Panicum virgatum</name>
    <name type="common">Blackwell switchgrass</name>
    <dbReference type="NCBI Taxonomy" id="38727"/>
    <lineage>
        <taxon>Eukaryota</taxon>
        <taxon>Viridiplantae</taxon>
        <taxon>Streptophyta</taxon>
        <taxon>Embryophyta</taxon>
        <taxon>Tracheophyta</taxon>
        <taxon>Spermatophyta</taxon>
        <taxon>Magnoliopsida</taxon>
        <taxon>Liliopsida</taxon>
        <taxon>Poales</taxon>
        <taxon>Poaceae</taxon>
        <taxon>PACMAD clade</taxon>
        <taxon>Panicoideae</taxon>
        <taxon>Panicodae</taxon>
        <taxon>Paniceae</taxon>
        <taxon>Panicinae</taxon>
        <taxon>Panicum</taxon>
        <taxon>Panicum sect. Hiantes</taxon>
    </lineage>
</organism>
<name>A0A8T0MJ47_PANVG</name>
<comment type="caution">
    <text evidence="2">The sequence shown here is derived from an EMBL/GenBank/DDBJ whole genome shotgun (WGS) entry which is preliminary data.</text>
</comment>
<feature type="chain" id="PRO_5035946992" description="Secreted protein" evidence="1">
    <location>
        <begin position="23"/>
        <end position="84"/>
    </location>
</feature>
<evidence type="ECO:0000256" key="1">
    <source>
        <dbReference type="SAM" id="SignalP"/>
    </source>
</evidence>
<protein>
    <recommendedName>
        <fullName evidence="4">Secreted protein</fullName>
    </recommendedName>
</protein>
<dbReference type="AlphaFoldDB" id="A0A8T0MJ47"/>
<evidence type="ECO:0008006" key="4">
    <source>
        <dbReference type="Google" id="ProtNLM"/>
    </source>
</evidence>
<evidence type="ECO:0000313" key="3">
    <source>
        <dbReference type="Proteomes" id="UP000823388"/>
    </source>
</evidence>
<accession>A0A8T0MJ47</accession>
<gene>
    <name evidence="2" type="ORF">PVAP13_9NG103573</name>
</gene>